<proteinExistence type="predicted"/>
<dbReference type="Pfam" id="PF19279">
    <property type="entry name" value="YegS_C"/>
    <property type="match status" value="1"/>
</dbReference>
<evidence type="ECO:0000256" key="1">
    <source>
        <dbReference type="ARBA" id="ARBA00004651"/>
    </source>
</evidence>
<evidence type="ECO:0000259" key="7">
    <source>
        <dbReference type="PROSITE" id="PS50146"/>
    </source>
</evidence>
<gene>
    <name evidence="8" type="ORF">JJE72_16625</name>
</gene>
<dbReference type="Pfam" id="PF00781">
    <property type="entry name" value="DAGK_cat"/>
    <property type="match status" value="1"/>
</dbReference>
<dbReference type="Pfam" id="PF01569">
    <property type="entry name" value="PAP2"/>
    <property type="match status" value="1"/>
</dbReference>
<dbReference type="InterPro" id="IPR045540">
    <property type="entry name" value="YegS/DAGK_C"/>
</dbReference>
<feature type="domain" description="DAGKc" evidence="7">
    <location>
        <begin position="185"/>
        <end position="311"/>
    </location>
</feature>
<organism evidence="8 9">
    <name type="scientific">Sinomonas cellulolyticus</name>
    <dbReference type="NCBI Taxonomy" id="2801916"/>
    <lineage>
        <taxon>Bacteria</taxon>
        <taxon>Bacillati</taxon>
        <taxon>Actinomycetota</taxon>
        <taxon>Actinomycetes</taxon>
        <taxon>Micrococcales</taxon>
        <taxon>Micrococcaceae</taxon>
        <taxon>Sinomonas</taxon>
    </lineage>
</organism>
<comment type="caution">
    <text evidence="8">The sequence shown here is derived from an EMBL/GenBank/DDBJ whole genome shotgun (WGS) entry which is preliminary data.</text>
</comment>
<evidence type="ECO:0000256" key="3">
    <source>
        <dbReference type="ARBA" id="ARBA00022692"/>
    </source>
</evidence>
<dbReference type="SUPFAM" id="SSF48317">
    <property type="entry name" value="Acid phosphatase/Vanadium-dependent haloperoxidase"/>
    <property type="match status" value="1"/>
</dbReference>
<dbReference type="InterPro" id="IPR036938">
    <property type="entry name" value="PAP2/HPO_sf"/>
</dbReference>
<protein>
    <submittedName>
        <fullName evidence="8">Phosphatase PAP2 family protein</fullName>
    </submittedName>
</protein>
<keyword evidence="3" id="KW-0812">Transmembrane</keyword>
<dbReference type="Gene3D" id="2.60.200.40">
    <property type="match status" value="1"/>
</dbReference>
<dbReference type="PANTHER" id="PTHR14969:SF62">
    <property type="entry name" value="DECAPRENYLPHOSPHORYL-5-PHOSPHORIBOSE PHOSPHATASE RV3807C-RELATED"/>
    <property type="match status" value="1"/>
</dbReference>
<dbReference type="Gene3D" id="1.20.144.10">
    <property type="entry name" value="Phosphatidic acid phosphatase type 2/haloperoxidase"/>
    <property type="match status" value="1"/>
</dbReference>
<keyword evidence="2" id="KW-1003">Cell membrane</keyword>
<dbReference type="PANTHER" id="PTHR14969">
    <property type="entry name" value="SPHINGOSINE-1-PHOSPHATE PHOSPHOHYDROLASE"/>
    <property type="match status" value="1"/>
</dbReference>
<comment type="subcellular location">
    <subcellularLocation>
        <location evidence="1">Cell membrane</location>
        <topology evidence="1">Multi-pass membrane protein</topology>
    </subcellularLocation>
</comment>
<evidence type="ECO:0000313" key="8">
    <source>
        <dbReference type="EMBL" id="MBL0707120.1"/>
    </source>
</evidence>
<dbReference type="SMART" id="SM00014">
    <property type="entry name" value="acidPPc"/>
    <property type="match status" value="1"/>
</dbReference>
<keyword evidence="5" id="KW-1133">Transmembrane helix</keyword>
<sequence length="490" mass="51170">MDVALVERVAQLPRGAWDPSLSWLTRAATHSKLWIGVAGVLALKKGNPRRAAAHGLLAVALASAGVNLLGKRLLPRARPHPESLPLHRFLHPQPTSSSLPSGHSASAAAFATGVGLVSPALGVALAPVAAAVAYSRVHTGAHWPSDVVLGSACGVGAALATRSWWTRAEPTPPHTTTPAPAPALPAGEGLTVLVNPASGPGSSDPSDEIREWLPGASIHVLREDEDASEVSRSLATSPGVRALGVWGGDGTVGAVAGACAAEGLPLAVLAGGTFNHFARDVDSLDAARVAEAVMSGHAIRCDLGRVELQRGSPDSPEESDLVMLNTASVGLYPNLVRRRDHIMRDLPWLPKRGAGALAALRTFALSSPTTVTIDGTRRRIWTLFVGRGRYWPRDLAPLERPVVDDGALDLRGVSARPRLARLRLLTALATGTVERSPVAREWTARSVTLESSGEPLVLAVDGEVMTGVARVELRVEPGALTVYSPQVAKG</sequence>
<dbReference type="InterPro" id="IPR016064">
    <property type="entry name" value="NAD/diacylglycerol_kinase_sf"/>
</dbReference>
<dbReference type="SMART" id="SM00046">
    <property type="entry name" value="DAGKc"/>
    <property type="match status" value="1"/>
</dbReference>
<dbReference type="InterPro" id="IPR001206">
    <property type="entry name" value="Diacylglycerol_kinase_cat_dom"/>
</dbReference>
<evidence type="ECO:0000256" key="5">
    <source>
        <dbReference type="ARBA" id="ARBA00022989"/>
    </source>
</evidence>
<evidence type="ECO:0000256" key="6">
    <source>
        <dbReference type="ARBA" id="ARBA00023136"/>
    </source>
</evidence>
<evidence type="ECO:0000256" key="2">
    <source>
        <dbReference type="ARBA" id="ARBA00022475"/>
    </source>
</evidence>
<dbReference type="SUPFAM" id="SSF111331">
    <property type="entry name" value="NAD kinase/diacylglycerol kinase-like"/>
    <property type="match status" value="1"/>
</dbReference>
<dbReference type="PROSITE" id="PS50146">
    <property type="entry name" value="DAGK"/>
    <property type="match status" value="1"/>
</dbReference>
<evidence type="ECO:0000313" key="9">
    <source>
        <dbReference type="Proteomes" id="UP000639051"/>
    </source>
</evidence>
<dbReference type="InterPro" id="IPR017438">
    <property type="entry name" value="ATP-NAD_kinase_N"/>
</dbReference>
<dbReference type="Proteomes" id="UP000639051">
    <property type="component" value="Unassembled WGS sequence"/>
</dbReference>
<dbReference type="CDD" id="cd01610">
    <property type="entry name" value="PAP2_like"/>
    <property type="match status" value="1"/>
</dbReference>
<keyword evidence="4" id="KW-0378">Hydrolase</keyword>
<reference evidence="8 9" key="1">
    <citation type="submission" date="2021-01" db="EMBL/GenBank/DDBJ databases">
        <title>Genome public.</title>
        <authorList>
            <person name="Liu C."/>
            <person name="Sun Q."/>
        </authorList>
    </citation>
    <scope>NUCLEOTIDE SEQUENCE [LARGE SCALE GENOMIC DNA]</scope>
    <source>
        <strain evidence="8 9">JC656</strain>
    </source>
</reference>
<name>A0ABS1K649_9MICC</name>
<evidence type="ECO:0000256" key="4">
    <source>
        <dbReference type="ARBA" id="ARBA00022801"/>
    </source>
</evidence>
<dbReference type="EMBL" id="JAERRC010000044">
    <property type="protein sequence ID" value="MBL0707120.1"/>
    <property type="molecule type" value="Genomic_DNA"/>
</dbReference>
<dbReference type="Gene3D" id="3.40.50.10330">
    <property type="entry name" value="Probable inorganic polyphosphate/atp-NAD kinase, domain 1"/>
    <property type="match status" value="1"/>
</dbReference>
<accession>A0ABS1K649</accession>
<keyword evidence="6" id="KW-0472">Membrane</keyword>
<keyword evidence="9" id="KW-1185">Reference proteome</keyword>
<dbReference type="InterPro" id="IPR000326">
    <property type="entry name" value="PAP2/HPO"/>
</dbReference>